<dbReference type="GO" id="GO:0005737">
    <property type="term" value="C:cytoplasm"/>
    <property type="evidence" value="ECO:0007669"/>
    <property type="project" value="UniProtKB-SubCell"/>
</dbReference>
<proteinExistence type="predicted"/>
<dbReference type="PROSITE" id="PS00041">
    <property type="entry name" value="HTH_ARAC_FAMILY_1"/>
    <property type="match status" value="1"/>
</dbReference>
<evidence type="ECO:0000313" key="11">
    <source>
        <dbReference type="Proteomes" id="UP000683436"/>
    </source>
</evidence>
<feature type="domain" description="HTH araC/xylS-type" evidence="7">
    <location>
        <begin position="230"/>
        <end position="328"/>
    </location>
</feature>
<keyword evidence="5" id="KW-0804">Transcription</keyword>
<keyword evidence="2" id="KW-0805">Transcription regulation</keyword>
<protein>
    <submittedName>
        <fullName evidence="9">AraC family transcriptional regulator</fullName>
    </submittedName>
</protein>
<sequence>MLQPGAHNSSAANGPLAHDHFDVGQVHMHQQLLAWRERVGHVIDVVPAKWQLEQPFQAAIDRYRLGEWTLTDCYSDPLLLSRSLARISTDNKRDYVFQLFINGGISLDPSKAQNLRTPQSAGILLLDLNQPLRMQRSACRVLSLFAPRTCVESLFPNAESLHGRVLNSTHTEVGKLIEHLLALAHELPTMPPLEALVALEYSAQSLLGAFTKQAKLSGNARAAARSLMFSRVRRYIQHNLYSDELSPERVLLDLRLPRATVYRLLEHEGGLAAYILRCRLREAAEQLLKCPQTPVLDIAYSLGFGSASDFTRAFRRVHDMAPRDFRINALQLSLSTPP</sequence>
<dbReference type="Pfam" id="PF12833">
    <property type="entry name" value="HTH_18"/>
    <property type="match status" value="1"/>
</dbReference>
<comment type="subcellular location">
    <subcellularLocation>
        <location evidence="1">Cytoplasm</location>
    </subcellularLocation>
</comment>
<name>A0A365PWZ3_9GAMM</name>
<dbReference type="Proteomes" id="UP000252554">
    <property type="component" value="Unassembled WGS sequence"/>
</dbReference>
<evidence type="ECO:0000313" key="10">
    <source>
        <dbReference type="Proteomes" id="UP000252554"/>
    </source>
</evidence>
<keyword evidence="4" id="KW-0010">Activator</keyword>
<evidence type="ECO:0000313" key="9">
    <source>
        <dbReference type="EMBL" id="RBA60323.1"/>
    </source>
</evidence>
<dbReference type="SMART" id="SM00342">
    <property type="entry name" value="HTH_ARAC"/>
    <property type="match status" value="1"/>
</dbReference>
<dbReference type="AlphaFoldDB" id="A0A365PWZ3"/>
<dbReference type="PANTHER" id="PTHR46796">
    <property type="entry name" value="HTH-TYPE TRANSCRIPTIONAL ACTIVATOR RHAS-RELATED"/>
    <property type="match status" value="1"/>
</dbReference>
<dbReference type="GO" id="GO:0009893">
    <property type="term" value="P:positive regulation of metabolic process"/>
    <property type="evidence" value="ECO:0007669"/>
    <property type="project" value="UniProtKB-ARBA"/>
</dbReference>
<dbReference type="PANTHER" id="PTHR46796:SF6">
    <property type="entry name" value="ARAC SUBFAMILY"/>
    <property type="match status" value="1"/>
</dbReference>
<organism evidence="9 10">
    <name type="scientific">Stutzerimonas zhaodongensis</name>
    <dbReference type="NCBI Taxonomy" id="1176257"/>
    <lineage>
        <taxon>Bacteria</taxon>
        <taxon>Pseudomonadati</taxon>
        <taxon>Pseudomonadota</taxon>
        <taxon>Gammaproteobacteria</taxon>
        <taxon>Pseudomonadales</taxon>
        <taxon>Pseudomonadaceae</taxon>
        <taxon>Stutzerimonas</taxon>
    </lineage>
</organism>
<gene>
    <name evidence="9" type="ORF">DQ403_06310</name>
    <name evidence="8" type="ORF">KQ248_02925</name>
</gene>
<reference evidence="8 11" key="2">
    <citation type="submission" date="2021-06" db="EMBL/GenBank/DDBJ databases">
        <title>Microbial metabolic specificity influences pelagic lipid remineralization.</title>
        <authorList>
            <person name="Behrendt L."/>
            <person name="Hunter J.E."/>
            <person name="Alcolombri U."/>
            <person name="Smriga S."/>
            <person name="Mincer T."/>
            <person name="Lowenstein D.P."/>
            <person name="Peaudecerf F.J."/>
            <person name="Fernandez V.I."/>
            <person name="Fredricks H."/>
            <person name="Almblad H."/>
            <person name="Harrison J.J."/>
            <person name="Stocker R."/>
            <person name="Van Mooy B.A.S."/>
        </authorList>
    </citation>
    <scope>NUCLEOTIDE SEQUENCE [LARGE SCALE GENOMIC DNA]</scope>
    <source>
        <strain evidence="8 11">A252</strain>
    </source>
</reference>
<dbReference type="EMBL" id="CP076683">
    <property type="protein sequence ID" value="QWV17670.1"/>
    <property type="molecule type" value="Genomic_DNA"/>
</dbReference>
<evidence type="ECO:0000259" key="7">
    <source>
        <dbReference type="PROSITE" id="PS01124"/>
    </source>
</evidence>
<keyword evidence="3" id="KW-0238">DNA-binding</keyword>
<evidence type="ECO:0000256" key="6">
    <source>
        <dbReference type="ARBA" id="ARBA00037345"/>
    </source>
</evidence>
<dbReference type="InterPro" id="IPR009057">
    <property type="entry name" value="Homeodomain-like_sf"/>
</dbReference>
<accession>A0A365PWZ3</accession>
<evidence type="ECO:0000256" key="5">
    <source>
        <dbReference type="ARBA" id="ARBA00023163"/>
    </source>
</evidence>
<evidence type="ECO:0000256" key="2">
    <source>
        <dbReference type="ARBA" id="ARBA00023015"/>
    </source>
</evidence>
<keyword evidence="11" id="KW-1185">Reference proteome</keyword>
<comment type="function">
    <text evidence="6">Regulatory protein of the TOL plasmid xyl operons. XylS activates the xylXYZLTEGFJQKIH operon required for the degradation of toluene, m-xylene and p-xylene.</text>
</comment>
<dbReference type="InterPro" id="IPR018060">
    <property type="entry name" value="HTH_AraC"/>
</dbReference>
<evidence type="ECO:0000256" key="4">
    <source>
        <dbReference type="ARBA" id="ARBA00023159"/>
    </source>
</evidence>
<evidence type="ECO:0000256" key="1">
    <source>
        <dbReference type="ARBA" id="ARBA00004496"/>
    </source>
</evidence>
<evidence type="ECO:0000313" key="8">
    <source>
        <dbReference type="EMBL" id="QWV17670.1"/>
    </source>
</evidence>
<dbReference type="PRINTS" id="PR00032">
    <property type="entry name" value="HTHARAC"/>
</dbReference>
<dbReference type="GO" id="GO:0043565">
    <property type="term" value="F:sequence-specific DNA binding"/>
    <property type="evidence" value="ECO:0007669"/>
    <property type="project" value="InterPro"/>
</dbReference>
<dbReference type="InterPro" id="IPR018062">
    <property type="entry name" value="HTH_AraC-typ_CS"/>
</dbReference>
<dbReference type="GO" id="GO:0003700">
    <property type="term" value="F:DNA-binding transcription factor activity"/>
    <property type="evidence" value="ECO:0007669"/>
    <property type="project" value="InterPro"/>
</dbReference>
<dbReference type="Proteomes" id="UP000683436">
    <property type="component" value="Chromosome"/>
</dbReference>
<reference evidence="9 10" key="1">
    <citation type="submission" date="2018-06" db="EMBL/GenBank/DDBJ databases">
        <title>Whole genome sequencing of four bacterial strains from South Shetland trench revealing bio-synthetic gene clusters.</title>
        <authorList>
            <person name="Abdel-Mageed W.M."/>
            <person name="Lehri B."/>
            <person name="Jarmusch S.A."/>
            <person name="Miranda K."/>
            <person name="Goodfellow M."/>
            <person name="Jaspars M."/>
            <person name="Karlyshev A.V."/>
        </authorList>
    </citation>
    <scope>NUCLEOTIDE SEQUENCE [LARGE SCALE GENOMIC DNA]</scope>
    <source>
        <strain evidence="9 10">SST2</strain>
    </source>
</reference>
<dbReference type="Gene3D" id="1.10.10.60">
    <property type="entry name" value="Homeodomain-like"/>
    <property type="match status" value="1"/>
</dbReference>
<dbReference type="InterPro" id="IPR020449">
    <property type="entry name" value="Tscrpt_reg_AraC-type_HTH"/>
</dbReference>
<dbReference type="InterPro" id="IPR050204">
    <property type="entry name" value="AraC_XylS_family_regulators"/>
</dbReference>
<dbReference type="EMBL" id="QNTV01000003">
    <property type="protein sequence ID" value="RBA60323.1"/>
    <property type="molecule type" value="Genomic_DNA"/>
</dbReference>
<evidence type="ECO:0000256" key="3">
    <source>
        <dbReference type="ARBA" id="ARBA00023125"/>
    </source>
</evidence>
<dbReference type="PROSITE" id="PS01124">
    <property type="entry name" value="HTH_ARAC_FAMILY_2"/>
    <property type="match status" value="1"/>
</dbReference>
<dbReference type="SUPFAM" id="SSF46689">
    <property type="entry name" value="Homeodomain-like"/>
    <property type="match status" value="1"/>
</dbReference>